<evidence type="ECO:0000313" key="3">
    <source>
        <dbReference type="Proteomes" id="UP000290649"/>
    </source>
</evidence>
<feature type="domain" description="EAL" evidence="1">
    <location>
        <begin position="111"/>
        <end position="360"/>
    </location>
</feature>
<dbReference type="SMART" id="SM00052">
    <property type="entry name" value="EAL"/>
    <property type="match status" value="1"/>
</dbReference>
<reference evidence="2 3" key="1">
    <citation type="journal article" date="2019" name="Int. J. Syst. Evol. Microbiol.">
        <title>Anaerobacillus alkaliphilus sp. nov., a novel alkaliphilic and moderately halophilic bacterium.</title>
        <authorList>
            <person name="Borsodi A.K."/>
            <person name="Aszalos J.M."/>
            <person name="Bihari P."/>
            <person name="Nagy I."/>
            <person name="Schumann P."/>
            <person name="Sproer C."/>
            <person name="Kovacs A.L."/>
            <person name="Boka K."/>
            <person name="Dobosy P."/>
            <person name="Ovari M."/>
            <person name="Szili-Kovacs T."/>
            <person name="Toth E."/>
        </authorList>
    </citation>
    <scope>NUCLEOTIDE SEQUENCE [LARGE SCALE GENOMIC DNA]</scope>
    <source>
        <strain evidence="2 3">B16-10</strain>
    </source>
</reference>
<dbReference type="PANTHER" id="PTHR33121:SF15">
    <property type="entry name" value="BLUE LIGHT- AND TEMPERATURE-REGULATED ANTIREPRESSOR BLUF"/>
    <property type="match status" value="1"/>
</dbReference>
<dbReference type="EMBL" id="QOUX01000046">
    <property type="protein sequence ID" value="RXI98342.1"/>
    <property type="molecule type" value="Genomic_DNA"/>
</dbReference>
<dbReference type="CDD" id="cd01948">
    <property type="entry name" value="EAL"/>
    <property type="match status" value="1"/>
</dbReference>
<dbReference type="PANTHER" id="PTHR33121">
    <property type="entry name" value="CYCLIC DI-GMP PHOSPHODIESTERASE PDEF"/>
    <property type="match status" value="1"/>
</dbReference>
<dbReference type="InterPro" id="IPR001633">
    <property type="entry name" value="EAL_dom"/>
</dbReference>
<dbReference type="Pfam" id="PF00563">
    <property type="entry name" value="EAL"/>
    <property type="match status" value="1"/>
</dbReference>
<accession>A0A4Q0VPE6</accession>
<dbReference type="OrthoDB" id="581425at2"/>
<organism evidence="2 3">
    <name type="scientific">Anaerobacillus alkaliphilus</name>
    <dbReference type="NCBI Taxonomy" id="1548597"/>
    <lineage>
        <taxon>Bacteria</taxon>
        <taxon>Bacillati</taxon>
        <taxon>Bacillota</taxon>
        <taxon>Bacilli</taxon>
        <taxon>Bacillales</taxon>
        <taxon>Bacillaceae</taxon>
        <taxon>Anaerobacillus</taxon>
    </lineage>
</organism>
<protein>
    <submittedName>
        <fullName evidence="2">EAL domain-containing protein</fullName>
    </submittedName>
</protein>
<sequence length="360" mass="40996">MQLGVETMESCSKCTKEFYILDQGIIEIQSINQVIMTSIKELLTNIDISYHGQDFHVRFQYESIEQLISVLKEIDHSFNQDTKGKLYCITKHIQANAEHFSPNTPFLEFYHRASNREYLTIINEQLFTSFLQPVVSLKNLNVYGYEFLLRPSGDISFNPGELFSFSRKAGLQSLLDSQARVSSIKTSAQLVENGFKRFINFLPSSIYDPNHCLRSTFAAVEKYGVDANDLIFEVVETERIDDINHLKNIFDVYKKHGIKVALDDLGSGFATMEVLKQLQPNYAKLDRSIIDYCDQNKEKQETIAKIVQIANEYNIILLAEGVERKEEAEFCKTIGIPLAQGYYFAPPSSKPISSLTSSAL</sequence>
<dbReference type="SUPFAM" id="SSF141868">
    <property type="entry name" value="EAL domain-like"/>
    <property type="match status" value="1"/>
</dbReference>
<dbReference type="Proteomes" id="UP000290649">
    <property type="component" value="Unassembled WGS sequence"/>
</dbReference>
<dbReference type="AlphaFoldDB" id="A0A4Q0VPE6"/>
<gene>
    <name evidence="2" type="ORF">DS745_18635</name>
</gene>
<dbReference type="PROSITE" id="PS50883">
    <property type="entry name" value="EAL"/>
    <property type="match status" value="1"/>
</dbReference>
<dbReference type="GO" id="GO:0071111">
    <property type="term" value="F:cyclic-guanylate-specific phosphodiesterase activity"/>
    <property type="evidence" value="ECO:0007669"/>
    <property type="project" value="InterPro"/>
</dbReference>
<comment type="caution">
    <text evidence="2">The sequence shown here is derived from an EMBL/GenBank/DDBJ whole genome shotgun (WGS) entry which is preliminary data.</text>
</comment>
<proteinExistence type="predicted"/>
<dbReference type="InterPro" id="IPR050706">
    <property type="entry name" value="Cyclic-di-GMP_PDE-like"/>
</dbReference>
<dbReference type="InterPro" id="IPR035919">
    <property type="entry name" value="EAL_sf"/>
</dbReference>
<name>A0A4Q0VPE6_9BACI</name>
<evidence type="ECO:0000259" key="1">
    <source>
        <dbReference type="PROSITE" id="PS50883"/>
    </source>
</evidence>
<evidence type="ECO:0000313" key="2">
    <source>
        <dbReference type="EMBL" id="RXI98342.1"/>
    </source>
</evidence>
<keyword evidence="3" id="KW-1185">Reference proteome</keyword>
<dbReference type="Gene3D" id="3.20.20.450">
    <property type="entry name" value="EAL domain"/>
    <property type="match status" value="1"/>
</dbReference>